<accession>A0ABX8TM80</accession>
<keyword evidence="1" id="KW-1133">Transmembrane helix</keyword>
<protein>
    <recommendedName>
        <fullName evidence="4">DUF805 domain-containing protein</fullName>
    </recommendedName>
</protein>
<evidence type="ECO:0000313" key="2">
    <source>
        <dbReference type="EMBL" id="QYC11143.1"/>
    </source>
</evidence>
<dbReference type="EMBL" id="CP080034">
    <property type="protein sequence ID" value="QYC11143.1"/>
    <property type="molecule type" value="Genomic_DNA"/>
</dbReference>
<evidence type="ECO:0008006" key="4">
    <source>
        <dbReference type="Google" id="ProtNLM"/>
    </source>
</evidence>
<reference evidence="2 3" key="1">
    <citation type="submission" date="2021-07" db="EMBL/GenBank/DDBJ databases">
        <title>Isolation and characterization of bacteria from a gold mining with a capacity of golden bioaccumulation.</title>
        <authorList>
            <person name="Yang X.J."/>
        </authorList>
    </citation>
    <scope>NUCLEOTIDE SEQUENCE [LARGE SCALE GENOMIC DNA]</scope>
    <source>
        <strain evidence="2 3">Au29</strain>
    </source>
</reference>
<sequence>MAGQIRNPAALRLLIGWAVVAVVIFGGLSAAGFLPPHPGFAQVFMPAVAAVLLQGVVALMAAKRGRARLGWIILLAPPLAMLVIVILFVALFAFGVS</sequence>
<keyword evidence="1" id="KW-0812">Transmembrane</keyword>
<keyword evidence="3" id="KW-1185">Reference proteome</keyword>
<keyword evidence="1" id="KW-0472">Membrane</keyword>
<dbReference type="Proteomes" id="UP000824334">
    <property type="component" value="Chromosome"/>
</dbReference>
<proteinExistence type="predicted"/>
<name>A0ABX8TM80_9CAUL</name>
<evidence type="ECO:0000256" key="1">
    <source>
        <dbReference type="SAM" id="Phobius"/>
    </source>
</evidence>
<feature type="transmembrane region" description="Helical" evidence="1">
    <location>
        <begin position="12"/>
        <end position="34"/>
    </location>
</feature>
<feature type="transmembrane region" description="Helical" evidence="1">
    <location>
        <begin position="40"/>
        <end position="62"/>
    </location>
</feature>
<feature type="transmembrane region" description="Helical" evidence="1">
    <location>
        <begin position="69"/>
        <end position="94"/>
    </location>
</feature>
<organism evidence="2 3">
    <name type="scientific">Brevundimonas nasdae</name>
    <dbReference type="NCBI Taxonomy" id="172043"/>
    <lineage>
        <taxon>Bacteria</taxon>
        <taxon>Pseudomonadati</taxon>
        <taxon>Pseudomonadota</taxon>
        <taxon>Alphaproteobacteria</taxon>
        <taxon>Caulobacterales</taxon>
        <taxon>Caulobacteraceae</taxon>
        <taxon>Brevundimonas</taxon>
    </lineage>
</organism>
<dbReference type="RefSeq" id="WP_219353786.1">
    <property type="nucleotide sequence ID" value="NZ_CP080034.1"/>
</dbReference>
<evidence type="ECO:0000313" key="3">
    <source>
        <dbReference type="Proteomes" id="UP000824334"/>
    </source>
</evidence>
<gene>
    <name evidence="2" type="ORF">KWG56_03805</name>
</gene>
<dbReference type="GeneID" id="94374377"/>